<keyword evidence="2" id="KW-0328">Glycosyltransferase</keyword>
<dbReference type="AlphaFoldDB" id="A0A926G8F8"/>
<evidence type="ECO:0000256" key="1">
    <source>
        <dbReference type="ARBA" id="ARBA00006739"/>
    </source>
</evidence>
<protein>
    <submittedName>
        <fullName evidence="5">Glycosyltransferase</fullName>
    </submittedName>
</protein>
<comment type="caution">
    <text evidence="5">The sequence shown here is derived from an EMBL/GenBank/DDBJ whole genome shotgun (WGS) entry which is preliminary data.</text>
</comment>
<dbReference type="PANTHER" id="PTHR43685:SF5">
    <property type="entry name" value="GLYCOSYLTRANSFERASE EPSE-RELATED"/>
    <property type="match status" value="1"/>
</dbReference>
<gene>
    <name evidence="5" type="ORF">H4P12_06710</name>
</gene>
<sequence length="322" mass="34677">MPTTTALDLDIPPGFDAGEIVILLASYNGARHIETQLNSIARQSYTNWRLIVSDDGSTDGTVDLVARFSATQRPDQVMQIAGPRRGATQNFLHLIEQAPDGVMLAFADQDDEWFPDKLARAAAALSSCSGPAHYAARTIVADATLGPITETRYFTRSLTFRNALVQACMAGNTSVFNPAAAAILKQSANAARVANIESHDWWAYQVTTGIGATMIHDAKPALLYRQHSNAEMGRNDTPGAMVRRLGKLFAGEYGGWLAANCAALTPIAHLLTTENQLLLKRFIAAVEHRGPVAAAKLRRMGIYRQTKVGTAALFSAAALGRL</sequence>
<dbReference type="Proteomes" id="UP000608594">
    <property type="component" value="Unassembled WGS sequence"/>
</dbReference>
<name>A0A926G8F8_9RHOB</name>
<comment type="similarity">
    <text evidence="1">Belongs to the glycosyltransferase 2 family.</text>
</comment>
<dbReference type="Pfam" id="PF00535">
    <property type="entry name" value="Glycos_transf_2"/>
    <property type="match status" value="1"/>
</dbReference>
<dbReference type="PANTHER" id="PTHR43685">
    <property type="entry name" value="GLYCOSYLTRANSFERASE"/>
    <property type="match status" value="1"/>
</dbReference>
<dbReference type="Gene3D" id="3.90.550.10">
    <property type="entry name" value="Spore Coat Polysaccharide Biosynthesis Protein SpsA, Chain A"/>
    <property type="match status" value="1"/>
</dbReference>
<keyword evidence="6" id="KW-1185">Reference proteome</keyword>
<dbReference type="GO" id="GO:0016757">
    <property type="term" value="F:glycosyltransferase activity"/>
    <property type="evidence" value="ECO:0007669"/>
    <property type="project" value="UniProtKB-KW"/>
</dbReference>
<dbReference type="InterPro" id="IPR001173">
    <property type="entry name" value="Glyco_trans_2-like"/>
</dbReference>
<evidence type="ECO:0000256" key="2">
    <source>
        <dbReference type="ARBA" id="ARBA00022676"/>
    </source>
</evidence>
<accession>A0A926G8F8</accession>
<evidence type="ECO:0000313" key="6">
    <source>
        <dbReference type="Proteomes" id="UP000608594"/>
    </source>
</evidence>
<organism evidence="5 6">
    <name type="scientific">Paracoccus amoyensis</name>
    <dbReference type="NCBI Taxonomy" id="2760093"/>
    <lineage>
        <taxon>Bacteria</taxon>
        <taxon>Pseudomonadati</taxon>
        <taxon>Pseudomonadota</taxon>
        <taxon>Alphaproteobacteria</taxon>
        <taxon>Rhodobacterales</taxon>
        <taxon>Paracoccaceae</taxon>
        <taxon>Paracoccus</taxon>
    </lineage>
</organism>
<evidence type="ECO:0000256" key="3">
    <source>
        <dbReference type="ARBA" id="ARBA00022679"/>
    </source>
</evidence>
<evidence type="ECO:0000259" key="4">
    <source>
        <dbReference type="Pfam" id="PF00535"/>
    </source>
</evidence>
<keyword evidence="3" id="KW-0808">Transferase</keyword>
<reference evidence="5" key="1">
    <citation type="submission" date="2020-08" db="EMBL/GenBank/DDBJ databases">
        <title>Paracoccus amoyensis sp. nov., isolated from the surface seawater at coast of Xiamen, Fujian.</title>
        <authorList>
            <person name="Lyu L."/>
        </authorList>
    </citation>
    <scope>NUCLEOTIDE SEQUENCE</scope>
    <source>
        <strain evidence="5">11-3</strain>
    </source>
</reference>
<dbReference type="InterPro" id="IPR050834">
    <property type="entry name" value="Glycosyltransf_2"/>
</dbReference>
<evidence type="ECO:0000313" key="5">
    <source>
        <dbReference type="EMBL" id="MBC9246408.1"/>
    </source>
</evidence>
<dbReference type="EMBL" id="JACOQL010000002">
    <property type="protein sequence ID" value="MBC9246408.1"/>
    <property type="molecule type" value="Genomic_DNA"/>
</dbReference>
<dbReference type="SUPFAM" id="SSF53448">
    <property type="entry name" value="Nucleotide-diphospho-sugar transferases"/>
    <property type="match status" value="1"/>
</dbReference>
<dbReference type="RefSeq" id="WP_187792897.1">
    <property type="nucleotide sequence ID" value="NZ_JACOQL010000002.1"/>
</dbReference>
<proteinExistence type="inferred from homology"/>
<feature type="domain" description="Glycosyltransferase 2-like" evidence="4">
    <location>
        <begin position="22"/>
        <end position="126"/>
    </location>
</feature>
<dbReference type="InterPro" id="IPR029044">
    <property type="entry name" value="Nucleotide-diphossugar_trans"/>
</dbReference>